<reference evidence="2" key="1">
    <citation type="submission" date="2020-09" db="EMBL/GenBank/DDBJ databases">
        <title>Brevundimonas sp. LVF2 isolated from a puddle in Goettingen, Germany.</title>
        <authorList>
            <person name="Friedrich I."/>
            <person name="Klassen A."/>
            <person name="Hannes N."/>
            <person name="Schneider D."/>
            <person name="Hertel R."/>
            <person name="Daniel R."/>
        </authorList>
    </citation>
    <scope>NUCLEOTIDE SEQUENCE</scope>
    <source>
        <strain evidence="2">LVF2</strain>
    </source>
</reference>
<keyword evidence="3" id="KW-1185">Reference proteome</keyword>
<dbReference type="EMBL" id="CP062222">
    <property type="protein sequence ID" value="QTC92332.1"/>
    <property type="molecule type" value="Genomic_DNA"/>
</dbReference>
<keyword evidence="1" id="KW-0812">Transmembrane</keyword>
<dbReference type="Proteomes" id="UP000663918">
    <property type="component" value="Chromosome"/>
</dbReference>
<protein>
    <submittedName>
        <fullName evidence="2">Uncharacterized protein</fullName>
    </submittedName>
</protein>
<evidence type="ECO:0000313" key="2">
    <source>
        <dbReference type="EMBL" id="QTC92332.1"/>
    </source>
</evidence>
<keyword evidence="1" id="KW-1133">Transmembrane helix</keyword>
<feature type="transmembrane region" description="Helical" evidence="1">
    <location>
        <begin position="64"/>
        <end position="85"/>
    </location>
</feature>
<proteinExistence type="predicted"/>
<organism evidence="2 3">
    <name type="scientific">Brevundimonas goettingensis</name>
    <dbReference type="NCBI Taxonomy" id="2774190"/>
    <lineage>
        <taxon>Bacteria</taxon>
        <taxon>Pseudomonadati</taxon>
        <taxon>Pseudomonadota</taxon>
        <taxon>Alphaproteobacteria</taxon>
        <taxon>Caulobacterales</taxon>
        <taxon>Caulobacteraceae</taxon>
        <taxon>Brevundimonas</taxon>
    </lineage>
</organism>
<name>A0A975C680_9CAUL</name>
<dbReference type="RefSeq" id="WP_207931615.1">
    <property type="nucleotide sequence ID" value="NZ_CP062222.1"/>
</dbReference>
<gene>
    <name evidence="2" type="ORF">IFJ75_05415</name>
</gene>
<evidence type="ECO:0000256" key="1">
    <source>
        <dbReference type="SAM" id="Phobius"/>
    </source>
</evidence>
<evidence type="ECO:0000313" key="3">
    <source>
        <dbReference type="Proteomes" id="UP000663918"/>
    </source>
</evidence>
<dbReference type="KEGG" id="bgoe:IFJ75_05415"/>
<keyword evidence="1" id="KW-0472">Membrane</keyword>
<accession>A0A975C680</accession>
<sequence length="87" mass="9118">MTPISQAEALRAQNAEKAYRKAMDARDAVAWRAPGVSRFDSRPANDTGVSEPTLKEIMSDLPPWVTIAAGAVVAASMGALLGGALHI</sequence>
<dbReference type="AlphaFoldDB" id="A0A975C680"/>